<evidence type="ECO:0000313" key="1">
    <source>
        <dbReference type="EMBL" id="MBB5202690.1"/>
    </source>
</evidence>
<sequence length="64" mass="7417">MCKTYVSARQPQRHNTALMLIINPNNLTECNNTFTAHDTYKRSNTMENKPIDTEVEYEAALDRV</sequence>
<proteinExistence type="predicted"/>
<gene>
    <name evidence="1" type="ORF">HNR39_004560</name>
</gene>
<dbReference type="EMBL" id="JACHHQ010000023">
    <property type="protein sequence ID" value="MBB5202690.1"/>
    <property type="molecule type" value="Genomic_DNA"/>
</dbReference>
<evidence type="ECO:0000313" key="2">
    <source>
        <dbReference type="Proteomes" id="UP000571084"/>
    </source>
</evidence>
<dbReference type="AlphaFoldDB" id="A0A840S267"/>
<protein>
    <submittedName>
        <fullName evidence="1">Uncharacterized protein</fullName>
    </submittedName>
</protein>
<dbReference type="Proteomes" id="UP000571084">
    <property type="component" value="Unassembled WGS sequence"/>
</dbReference>
<keyword evidence="2" id="KW-1185">Reference proteome</keyword>
<accession>A0A840S267</accession>
<name>A0A840S267_9BURK</name>
<comment type="caution">
    <text evidence="1">The sequence shown here is derived from an EMBL/GenBank/DDBJ whole genome shotgun (WGS) entry which is preliminary data.</text>
</comment>
<reference evidence="1 2" key="1">
    <citation type="submission" date="2020-08" db="EMBL/GenBank/DDBJ databases">
        <title>Genomic Encyclopedia of Type Strains, Phase IV (KMG-IV): sequencing the most valuable type-strain genomes for metagenomic binning, comparative biology and taxonomic classification.</title>
        <authorList>
            <person name="Goeker M."/>
        </authorList>
    </citation>
    <scope>NUCLEOTIDE SEQUENCE [LARGE SCALE GENOMIC DNA]</scope>
    <source>
        <strain evidence="1 2">DSM 23240</strain>
    </source>
</reference>
<organism evidence="1 2">
    <name type="scientific">Glaciimonas immobilis</name>
    <dbReference type="NCBI Taxonomy" id="728004"/>
    <lineage>
        <taxon>Bacteria</taxon>
        <taxon>Pseudomonadati</taxon>
        <taxon>Pseudomonadota</taxon>
        <taxon>Betaproteobacteria</taxon>
        <taxon>Burkholderiales</taxon>
        <taxon>Oxalobacteraceae</taxon>
        <taxon>Glaciimonas</taxon>
    </lineage>
</organism>